<name>A0ABT4CZJ2_9CLOT</name>
<dbReference type="Proteomes" id="UP001078443">
    <property type="component" value="Unassembled WGS sequence"/>
</dbReference>
<keyword evidence="2" id="KW-1185">Reference proteome</keyword>
<sequence>MQNEKKDINWNEIMEKFSTHKGKIVDFCRDHNIKPQQLYRQRKKSEKTSTQTFHTIDMSKTVDSKVHPRVRQEPLGCKKWELYY</sequence>
<organism evidence="1 2">
    <name type="scientific">Clostridium aestuarii</name>
    <dbReference type="NCBI Taxonomy" id="338193"/>
    <lineage>
        <taxon>Bacteria</taxon>
        <taxon>Bacillati</taxon>
        <taxon>Bacillota</taxon>
        <taxon>Clostridia</taxon>
        <taxon>Eubacteriales</taxon>
        <taxon>Clostridiaceae</taxon>
        <taxon>Clostridium</taxon>
    </lineage>
</organism>
<reference evidence="1" key="1">
    <citation type="submission" date="2022-12" db="EMBL/GenBank/DDBJ databases">
        <authorList>
            <person name="Wang J."/>
        </authorList>
    </citation>
    <scope>NUCLEOTIDE SEQUENCE</scope>
    <source>
        <strain evidence="1">HY-45-18</strain>
    </source>
</reference>
<dbReference type="RefSeq" id="WP_268040078.1">
    <property type="nucleotide sequence ID" value="NZ_JAPQER010000002.1"/>
</dbReference>
<evidence type="ECO:0000313" key="1">
    <source>
        <dbReference type="EMBL" id="MCY6483802.1"/>
    </source>
</evidence>
<gene>
    <name evidence="1" type="ORF">OW763_05495</name>
</gene>
<evidence type="ECO:0000313" key="2">
    <source>
        <dbReference type="Proteomes" id="UP001078443"/>
    </source>
</evidence>
<protein>
    <recommendedName>
        <fullName evidence="3">Transposase</fullName>
    </recommendedName>
</protein>
<proteinExistence type="predicted"/>
<evidence type="ECO:0008006" key="3">
    <source>
        <dbReference type="Google" id="ProtNLM"/>
    </source>
</evidence>
<accession>A0ABT4CZJ2</accession>
<comment type="caution">
    <text evidence="1">The sequence shown here is derived from an EMBL/GenBank/DDBJ whole genome shotgun (WGS) entry which is preliminary data.</text>
</comment>
<dbReference type="EMBL" id="JAPQER010000002">
    <property type="protein sequence ID" value="MCY6483802.1"/>
    <property type="molecule type" value="Genomic_DNA"/>
</dbReference>